<keyword evidence="3" id="KW-1185">Reference proteome</keyword>
<dbReference type="Proteomes" id="UP001163266">
    <property type="component" value="Chromosome"/>
</dbReference>
<feature type="region of interest" description="Disordered" evidence="1">
    <location>
        <begin position="1"/>
        <end position="20"/>
    </location>
</feature>
<dbReference type="InterPro" id="IPR022037">
    <property type="entry name" value="DUF3606"/>
</dbReference>
<organism evidence="2 3">
    <name type="scientific">Caldimonas aquatica</name>
    <dbReference type="NCBI Taxonomy" id="376175"/>
    <lineage>
        <taxon>Bacteria</taxon>
        <taxon>Pseudomonadati</taxon>
        <taxon>Pseudomonadota</taxon>
        <taxon>Betaproteobacteria</taxon>
        <taxon>Burkholderiales</taxon>
        <taxon>Sphaerotilaceae</taxon>
        <taxon>Caldimonas</taxon>
    </lineage>
</organism>
<proteinExistence type="predicted"/>
<dbReference type="EMBL" id="CP110257">
    <property type="protein sequence ID" value="UZD56527.1"/>
    <property type="molecule type" value="Genomic_DNA"/>
</dbReference>
<protein>
    <submittedName>
        <fullName evidence="2">DUF3606 domain-containing protein</fullName>
    </submittedName>
</protein>
<accession>A0ABY6MWZ3</accession>
<evidence type="ECO:0000313" key="2">
    <source>
        <dbReference type="EMBL" id="UZD56527.1"/>
    </source>
</evidence>
<evidence type="ECO:0000313" key="3">
    <source>
        <dbReference type="Proteomes" id="UP001163266"/>
    </source>
</evidence>
<dbReference type="Pfam" id="PF12244">
    <property type="entry name" value="DUF3606"/>
    <property type="match status" value="1"/>
</dbReference>
<sequence>MGGDAPATDEPVEPLDPGRVSLVDPEDVAYWCREFDCTEAELREAVARVGDHAAAVRQALEH</sequence>
<reference evidence="2" key="1">
    <citation type="submission" date="2022-10" db="EMBL/GenBank/DDBJ databases">
        <title>Complete genome sequence of Schlegelella aquatica LMG 23380.</title>
        <authorList>
            <person name="Musilova J."/>
            <person name="Kourilova X."/>
            <person name="Bezdicek M."/>
            <person name="Hermankova K."/>
            <person name="Obruca S."/>
            <person name="Sedlar K."/>
        </authorList>
    </citation>
    <scope>NUCLEOTIDE SEQUENCE</scope>
    <source>
        <strain evidence="2">LMG 23380</strain>
    </source>
</reference>
<gene>
    <name evidence="2" type="ORF">OMP39_01830</name>
</gene>
<name>A0ABY6MWZ3_9BURK</name>
<evidence type="ECO:0000256" key="1">
    <source>
        <dbReference type="SAM" id="MobiDB-lite"/>
    </source>
</evidence>